<evidence type="ECO:0000313" key="2">
    <source>
        <dbReference type="EMBL" id="BAT60222.1"/>
    </source>
</evidence>
<dbReference type="Gene3D" id="3.40.190.10">
    <property type="entry name" value="Periplasmic binding protein-like II"/>
    <property type="match status" value="1"/>
</dbReference>
<keyword evidence="2" id="KW-0675">Receptor</keyword>
<dbReference type="KEGG" id="vgo:GJW-30_1_02758"/>
<protein>
    <submittedName>
        <fullName evidence="2">Tripartite tricarboxylate transporter family receptor</fullName>
    </submittedName>
</protein>
<dbReference type="InterPro" id="IPR005064">
    <property type="entry name" value="BUG"/>
</dbReference>
<dbReference type="PANTHER" id="PTHR42928">
    <property type="entry name" value="TRICARBOXYLATE-BINDING PROTEIN"/>
    <property type="match status" value="1"/>
</dbReference>
<reference evidence="2 3" key="1">
    <citation type="submission" date="2015-08" db="EMBL/GenBank/DDBJ databases">
        <title>Investigation of the bacterial diversity of lava forest soil.</title>
        <authorList>
            <person name="Lee J.S."/>
        </authorList>
    </citation>
    <scope>NUCLEOTIDE SEQUENCE [LARGE SCALE GENOMIC DNA]</scope>
    <source>
        <strain evidence="2 3">GJW-30</strain>
    </source>
</reference>
<dbReference type="RefSeq" id="WP_096356243.1">
    <property type="nucleotide sequence ID" value="NZ_AP014946.1"/>
</dbReference>
<dbReference type="Pfam" id="PF03401">
    <property type="entry name" value="TctC"/>
    <property type="match status" value="1"/>
</dbReference>
<accession>A0A0S3PWF1</accession>
<dbReference type="InterPro" id="IPR042100">
    <property type="entry name" value="Bug_dom1"/>
</dbReference>
<proteinExistence type="inferred from homology"/>
<dbReference type="OrthoDB" id="8443386at2"/>
<organism evidence="2 3">
    <name type="scientific">Variibacter gotjawalensis</name>
    <dbReference type="NCBI Taxonomy" id="1333996"/>
    <lineage>
        <taxon>Bacteria</taxon>
        <taxon>Pseudomonadati</taxon>
        <taxon>Pseudomonadota</taxon>
        <taxon>Alphaproteobacteria</taxon>
        <taxon>Hyphomicrobiales</taxon>
        <taxon>Nitrobacteraceae</taxon>
        <taxon>Variibacter</taxon>
    </lineage>
</organism>
<gene>
    <name evidence="2" type="ORF">GJW-30_1_02758</name>
</gene>
<comment type="similarity">
    <text evidence="1">Belongs to the UPF0065 (bug) family.</text>
</comment>
<dbReference type="PIRSF" id="PIRSF017082">
    <property type="entry name" value="YflP"/>
    <property type="match status" value="1"/>
</dbReference>
<dbReference type="PANTHER" id="PTHR42928:SF5">
    <property type="entry name" value="BLR1237 PROTEIN"/>
    <property type="match status" value="1"/>
</dbReference>
<dbReference type="PROSITE" id="PS51318">
    <property type="entry name" value="TAT"/>
    <property type="match status" value="1"/>
</dbReference>
<evidence type="ECO:0000313" key="3">
    <source>
        <dbReference type="Proteomes" id="UP000236884"/>
    </source>
</evidence>
<dbReference type="InterPro" id="IPR006311">
    <property type="entry name" value="TAT_signal"/>
</dbReference>
<dbReference type="CDD" id="cd13578">
    <property type="entry name" value="PBP2_Bug27"/>
    <property type="match status" value="1"/>
</dbReference>
<dbReference type="SUPFAM" id="SSF53850">
    <property type="entry name" value="Periplasmic binding protein-like II"/>
    <property type="match status" value="1"/>
</dbReference>
<dbReference type="Gene3D" id="3.40.190.150">
    <property type="entry name" value="Bordetella uptake gene, domain 1"/>
    <property type="match status" value="1"/>
</dbReference>
<keyword evidence="3" id="KW-1185">Reference proteome</keyword>
<sequence length="324" mass="34065">MTITRRTTLGVIGGAALAGATGARAQSYPDKPIKIVVPYTPGGFNDTLGRIIAQHLQETWGQPAVVENRPGGGTLIGSDSVAKAPPDGATLLIVAFPFGANPGIYPKLPYDTVKDFTPLMLAGQTSNLLVVNPSLPVSSVKELLDMVKKEPGKLSYGSTGIGSSNHLSMELFKSMAGVNIVHVPYKGSAPMVSDLLGNHVQLAFDNTPNVLPQVKAGKLRAIGVSSMKASQFAPEVPTVDSAGVPGYEVGVWFGIVGPANLPAPIRDKLSAELNRMLTLPAIKQRFAEQGVDPIGGTPQAFSDHIKSQIEKWTKVAKDANIKAE</sequence>
<dbReference type="EMBL" id="AP014946">
    <property type="protein sequence ID" value="BAT60222.1"/>
    <property type="molecule type" value="Genomic_DNA"/>
</dbReference>
<dbReference type="AlphaFoldDB" id="A0A0S3PWF1"/>
<dbReference type="Proteomes" id="UP000236884">
    <property type="component" value="Chromosome"/>
</dbReference>
<evidence type="ECO:0000256" key="1">
    <source>
        <dbReference type="ARBA" id="ARBA00006987"/>
    </source>
</evidence>
<name>A0A0S3PWF1_9BRAD</name>